<feature type="region of interest" description="Disordered" evidence="2">
    <location>
        <begin position="54"/>
        <end position="118"/>
    </location>
</feature>
<dbReference type="RefSeq" id="XP_018493711.1">
    <property type="nucleotide sequence ID" value="XM_018638195.1"/>
</dbReference>
<accession>A0AAJ7L4P2</accession>
<proteinExistence type="predicted"/>
<keyword evidence="3" id="KW-1185">Reference proteome</keyword>
<dbReference type="AlphaFoldDB" id="A0AAJ7L4P2"/>
<feature type="compositionally biased region" description="Low complexity" evidence="2">
    <location>
        <begin position="54"/>
        <end position="66"/>
    </location>
</feature>
<feature type="compositionally biased region" description="Basic and acidic residues" evidence="2">
    <location>
        <begin position="86"/>
        <end position="99"/>
    </location>
</feature>
<gene>
    <name evidence="4" type="primary">LOC108863703</name>
</gene>
<feature type="region of interest" description="Disordered" evidence="2">
    <location>
        <begin position="141"/>
        <end position="165"/>
    </location>
</feature>
<keyword evidence="1" id="KW-0175">Coiled coil</keyword>
<dbReference type="Proteomes" id="UP000694867">
    <property type="component" value="Unplaced"/>
</dbReference>
<name>A0AAJ7L4P2_9ACAR</name>
<dbReference type="KEGG" id="goe:108863703"/>
<evidence type="ECO:0000313" key="3">
    <source>
        <dbReference type="Proteomes" id="UP000694867"/>
    </source>
</evidence>
<sequence length="250" mass="27206">MMFISAVVSNLNSINPVVLGGIVNLEKHNVRNTTHFTRLSTLSDDLITFTDSALTSSSASTTPQASGNGAGTSSDEAITLDSIESSEGRLKHPTADRARPPARRPPSHIGSPPGHAETIAEENGDSLVINLVGGPFSNGSKLSASSLSKDDVDAKTNEGPSARSEISQKLEAEILELRAEVKRLREHSVSEEEFNNLVQQMKTLQETMESNRAHYSKMVRDLMAEVDEEKKQRMTLQVEINRLKKITVTV</sequence>
<evidence type="ECO:0000256" key="2">
    <source>
        <dbReference type="SAM" id="MobiDB-lite"/>
    </source>
</evidence>
<organism evidence="3 4">
    <name type="scientific">Galendromus occidentalis</name>
    <name type="common">western predatory mite</name>
    <dbReference type="NCBI Taxonomy" id="34638"/>
    <lineage>
        <taxon>Eukaryota</taxon>
        <taxon>Metazoa</taxon>
        <taxon>Ecdysozoa</taxon>
        <taxon>Arthropoda</taxon>
        <taxon>Chelicerata</taxon>
        <taxon>Arachnida</taxon>
        <taxon>Acari</taxon>
        <taxon>Parasitiformes</taxon>
        <taxon>Mesostigmata</taxon>
        <taxon>Gamasina</taxon>
        <taxon>Phytoseioidea</taxon>
        <taxon>Phytoseiidae</taxon>
        <taxon>Typhlodrominae</taxon>
        <taxon>Galendromus</taxon>
    </lineage>
</organism>
<dbReference type="GeneID" id="108863703"/>
<protein>
    <submittedName>
        <fullName evidence="4">SH3 domain-containing kinase-binding protein 1-like</fullName>
    </submittedName>
</protein>
<evidence type="ECO:0000313" key="4">
    <source>
        <dbReference type="RefSeq" id="XP_018493711.1"/>
    </source>
</evidence>
<evidence type="ECO:0000256" key="1">
    <source>
        <dbReference type="SAM" id="Coils"/>
    </source>
</evidence>
<reference evidence="4" key="1">
    <citation type="submission" date="2025-08" db="UniProtKB">
        <authorList>
            <consortium name="RefSeq"/>
        </authorList>
    </citation>
    <scope>IDENTIFICATION</scope>
</reference>
<feature type="coiled-coil region" evidence="1">
    <location>
        <begin position="219"/>
        <end position="246"/>
    </location>
</feature>